<dbReference type="EMBL" id="JAKOGI010000517">
    <property type="protein sequence ID" value="KAJ8433759.1"/>
    <property type="molecule type" value="Genomic_DNA"/>
</dbReference>
<dbReference type="OrthoDB" id="10017101at2759"/>
<sequence length="419" mass="46197">MLSIITSIPTSFTPVVRRSQFTLCPNFRRPSPRFASPPINLRLSSSSSSSAVVESTVEPVSAEKETSKNKSFLGCPVCFDALTWTGDPTLESTASTTLECNTCKKVFYGNDSYVDLTAASGVKNYSESMPLATEFFRTPIIGFLYERGWRQNFGFGGFPGPEKEFELAKEYLKPAFGGNIVDASCGSGVFSRLFAKSGLFSLVIALDYSETMLRQCYEFVKEDPAFPKEKLILVRADISRLPFVSGSIDAVHAGAAIHCWPSPSTAVAEISRVLRPRGVFVASTTLADGPFTLLPFRRYLRENLQQLSGFRIFLSDRAVNGALVQSILTRPPWIAQSSAFQRLEYILIGWFFGKGTTMDSKFLNCPIGVEISSWVEPETELFLPATFALAEDIGVESVRLSGDIVQEFEVYLIMFSSLG</sequence>
<name>A0A9Q1JZ30_9CARY</name>
<accession>A0A9Q1JZ30</accession>
<protein>
    <recommendedName>
        <fullName evidence="1">Methyltransferase type 11 domain-containing protein</fullName>
    </recommendedName>
</protein>
<dbReference type="PANTHER" id="PTHR43591:SF46">
    <property type="entry name" value="OS08G0411200 PROTEIN"/>
    <property type="match status" value="1"/>
</dbReference>
<dbReference type="InterPro" id="IPR029063">
    <property type="entry name" value="SAM-dependent_MTases_sf"/>
</dbReference>
<evidence type="ECO:0000313" key="3">
    <source>
        <dbReference type="Proteomes" id="UP001153076"/>
    </source>
</evidence>
<dbReference type="GO" id="GO:0008757">
    <property type="term" value="F:S-adenosylmethionine-dependent methyltransferase activity"/>
    <property type="evidence" value="ECO:0007669"/>
    <property type="project" value="InterPro"/>
</dbReference>
<dbReference type="InterPro" id="IPR013216">
    <property type="entry name" value="Methyltransf_11"/>
</dbReference>
<dbReference type="Proteomes" id="UP001153076">
    <property type="component" value="Unassembled WGS sequence"/>
</dbReference>
<feature type="domain" description="Methyltransferase type 11" evidence="1">
    <location>
        <begin position="181"/>
        <end position="281"/>
    </location>
</feature>
<gene>
    <name evidence="2" type="ORF">Cgig2_025922</name>
</gene>
<proteinExistence type="predicted"/>
<dbReference type="SUPFAM" id="SSF53335">
    <property type="entry name" value="S-adenosyl-L-methionine-dependent methyltransferases"/>
    <property type="match status" value="1"/>
</dbReference>
<dbReference type="CDD" id="cd02440">
    <property type="entry name" value="AdoMet_MTases"/>
    <property type="match status" value="1"/>
</dbReference>
<keyword evidence="3" id="KW-1185">Reference proteome</keyword>
<organism evidence="2 3">
    <name type="scientific">Carnegiea gigantea</name>
    <dbReference type="NCBI Taxonomy" id="171969"/>
    <lineage>
        <taxon>Eukaryota</taxon>
        <taxon>Viridiplantae</taxon>
        <taxon>Streptophyta</taxon>
        <taxon>Embryophyta</taxon>
        <taxon>Tracheophyta</taxon>
        <taxon>Spermatophyta</taxon>
        <taxon>Magnoliopsida</taxon>
        <taxon>eudicotyledons</taxon>
        <taxon>Gunneridae</taxon>
        <taxon>Pentapetalae</taxon>
        <taxon>Caryophyllales</taxon>
        <taxon>Cactineae</taxon>
        <taxon>Cactaceae</taxon>
        <taxon>Cactoideae</taxon>
        <taxon>Echinocereeae</taxon>
        <taxon>Carnegiea</taxon>
    </lineage>
</organism>
<dbReference type="PANTHER" id="PTHR43591">
    <property type="entry name" value="METHYLTRANSFERASE"/>
    <property type="match status" value="1"/>
</dbReference>
<reference evidence="2" key="1">
    <citation type="submission" date="2022-04" db="EMBL/GenBank/DDBJ databases">
        <title>Carnegiea gigantea Genome sequencing and assembly v2.</title>
        <authorList>
            <person name="Copetti D."/>
            <person name="Sanderson M.J."/>
            <person name="Burquez A."/>
            <person name="Wojciechowski M.F."/>
        </authorList>
    </citation>
    <scope>NUCLEOTIDE SEQUENCE</scope>
    <source>
        <strain evidence="2">SGP5-SGP5p</strain>
        <tissue evidence="2">Aerial part</tissue>
    </source>
</reference>
<evidence type="ECO:0000313" key="2">
    <source>
        <dbReference type="EMBL" id="KAJ8433759.1"/>
    </source>
</evidence>
<dbReference type="Gene3D" id="3.40.50.150">
    <property type="entry name" value="Vaccinia Virus protein VP39"/>
    <property type="match status" value="1"/>
</dbReference>
<dbReference type="Pfam" id="PF08241">
    <property type="entry name" value="Methyltransf_11"/>
    <property type="match status" value="1"/>
</dbReference>
<dbReference type="AlphaFoldDB" id="A0A9Q1JZ30"/>
<evidence type="ECO:0000259" key="1">
    <source>
        <dbReference type="Pfam" id="PF08241"/>
    </source>
</evidence>
<comment type="caution">
    <text evidence="2">The sequence shown here is derived from an EMBL/GenBank/DDBJ whole genome shotgun (WGS) entry which is preliminary data.</text>
</comment>